<dbReference type="RefSeq" id="WP_091227408.1">
    <property type="nucleotide sequence ID" value="NZ_FNBG01000004.1"/>
</dbReference>
<gene>
    <name evidence="1" type="ORF">SAMN04488542_10454</name>
</gene>
<accession>A0A1G7H9H8</accession>
<evidence type="ECO:0008006" key="3">
    <source>
        <dbReference type="Google" id="ProtNLM"/>
    </source>
</evidence>
<evidence type="ECO:0000313" key="2">
    <source>
        <dbReference type="Proteomes" id="UP000198972"/>
    </source>
</evidence>
<dbReference type="AlphaFoldDB" id="A0A1G7H9H8"/>
<dbReference type="EMBL" id="FNBG01000004">
    <property type="protein sequence ID" value="SDE96769.1"/>
    <property type="molecule type" value="Genomic_DNA"/>
</dbReference>
<reference evidence="1 2" key="1">
    <citation type="submission" date="2016-10" db="EMBL/GenBank/DDBJ databases">
        <authorList>
            <person name="de Groot N.N."/>
        </authorList>
    </citation>
    <scope>NUCLEOTIDE SEQUENCE [LARGE SCALE GENOMIC DNA]</scope>
    <source>
        <strain evidence="1 2">DSM 28129</strain>
    </source>
</reference>
<sequence>MPNYYAQIEQDGRVFALSELAGEVTASDMIPINEELYQNNRLLYTRYVDGEFKGLFAQMESDKSVIKPDGEEMLTVTITMTDLLGKVQSEFNEELDIELNGMKQTVKPTKGVAEITISSDEPGDFLMKTIGLDRNAELKVVVSDGN</sequence>
<dbReference type="Proteomes" id="UP000198972">
    <property type="component" value="Unassembled WGS sequence"/>
</dbReference>
<evidence type="ECO:0000313" key="1">
    <source>
        <dbReference type="EMBL" id="SDE96769.1"/>
    </source>
</evidence>
<organism evidence="1 2">
    <name type="scientific">Fontibacillus panacisegetis</name>
    <dbReference type="NCBI Taxonomy" id="670482"/>
    <lineage>
        <taxon>Bacteria</taxon>
        <taxon>Bacillati</taxon>
        <taxon>Bacillota</taxon>
        <taxon>Bacilli</taxon>
        <taxon>Bacillales</taxon>
        <taxon>Paenibacillaceae</taxon>
        <taxon>Fontibacillus</taxon>
    </lineage>
</organism>
<protein>
    <recommendedName>
        <fullName evidence="3">Ig-like domain (Group 3)</fullName>
    </recommendedName>
</protein>
<dbReference type="OrthoDB" id="2621562at2"/>
<dbReference type="STRING" id="670482.SAMN04488542_10454"/>
<proteinExistence type="predicted"/>
<name>A0A1G7H9H8_9BACL</name>
<keyword evidence="2" id="KW-1185">Reference proteome</keyword>